<evidence type="ECO:0000313" key="6">
    <source>
        <dbReference type="EMBL" id="UYG17122.1"/>
    </source>
</evidence>
<feature type="chain" id="PRO_5045740106" evidence="5">
    <location>
        <begin position="33"/>
        <end position="442"/>
    </location>
</feature>
<accession>A0ABY6G1P6</accession>
<feature type="signal peptide" evidence="5">
    <location>
        <begin position="1"/>
        <end position="32"/>
    </location>
</feature>
<dbReference type="InterPro" id="IPR050490">
    <property type="entry name" value="Bact_solute-bd_prot1"/>
</dbReference>
<evidence type="ECO:0000256" key="2">
    <source>
        <dbReference type="ARBA" id="ARBA00008520"/>
    </source>
</evidence>
<keyword evidence="3" id="KW-0813">Transport</keyword>
<keyword evidence="4 5" id="KW-0732">Signal</keyword>
<gene>
    <name evidence="6" type="ORF">BRM3_01410</name>
</gene>
<dbReference type="RefSeq" id="WP_263594331.1">
    <property type="nucleotide sequence ID" value="NZ_CP107020.1"/>
</dbReference>
<dbReference type="PROSITE" id="PS51318">
    <property type="entry name" value="TAT"/>
    <property type="match status" value="1"/>
</dbReference>
<comment type="subcellular location">
    <subcellularLocation>
        <location evidence="1">Cell envelope</location>
    </subcellularLocation>
</comment>
<dbReference type="Pfam" id="PF01547">
    <property type="entry name" value="SBP_bac_1"/>
    <property type="match status" value="1"/>
</dbReference>
<comment type="similarity">
    <text evidence="2">Belongs to the bacterial solute-binding protein 1 family.</text>
</comment>
<evidence type="ECO:0000256" key="3">
    <source>
        <dbReference type="ARBA" id="ARBA00022448"/>
    </source>
</evidence>
<protein>
    <submittedName>
        <fullName evidence="6">Extracellular solute-binding protein</fullName>
    </submittedName>
</protein>
<proteinExistence type="inferred from homology"/>
<dbReference type="PANTHER" id="PTHR43649:SF31">
    <property type="entry name" value="SN-GLYCEROL-3-PHOSPHATE-BINDING PERIPLASMIC PROTEIN UGPB"/>
    <property type="match status" value="1"/>
</dbReference>
<name>A0ABY6G1P6_9MICO</name>
<reference evidence="6" key="1">
    <citation type="submission" date="2022-10" db="EMBL/GenBank/DDBJ databases">
        <title>Whole-Genome Sequencing of Brachybacterium huguangmaarense BRM-3, Isolated from Betula schmidtii.</title>
        <authorList>
            <person name="Haam D."/>
        </authorList>
    </citation>
    <scope>NUCLEOTIDE SEQUENCE</scope>
    <source>
        <strain evidence="6">BRM-3</strain>
    </source>
</reference>
<evidence type="ECO:0000313" key="7">
    <source>
        <dbReference type="Proteomes" id="UP001164305"/>
    </source>
</evidence>
<keyword evidence="7" id="KW-1185">Reference proteome</keyword>
<organism evidence="6 7">
    <name type="scientific">Brachybacterium huguangmaarense</name>
    <dbReference type="NCBI Taxonomy" id="1652028"/>
    <lineage>
        <taxon>Bacteria</taxon>
        <taxon>Bacillati</taxon>
        <taxon>Actinomycetota</taxon>
        <taxon>Actinomycetes</taxon>
        <taxon>Micrococcales</taxon>
        <taxon>Dermabacteraceae</taxon>
        <taxon>Brachybacterium</taxon>
    </lineage>
</organism>
<dbReference type="EMBL" id="CP107020">
    <property type="protein sequence ID" value="UYG17122.1"/>
    <property type="molecule type" value="Genomic_DNA"/>
</dbReference>
<evidence type="ECO:0000256" key="4">
    <source>
        <dbReference type="ARBA" id="ARBA00022729"/>
    </source>
</evidence>
<sequence>MSNVTHGLSRRRLLTGASAAALGGVLAPTLSACGGGGGDSTTFTIQQYESKASAQYKGWEKALEIFKGKHPDLDVKLVQTSFDNMQKNAKIILSGRDVPDVVEVNKGNADAGQLSAQGLLIDLSEQVTSKGWDKKVVGTMAALAQYTPEGNAGSGAWFGVPNIGEYVQVYYNADMFAEAGIQGPPDSLAAFQEIMDVFIGKGQAPLSSSANTNGGWGAMWTWYSLVSAFGSREQMDDYMFLRGSVDFSADPWKRGTDLFAQWVGAGYLGSKIAGVNSDQAQVAFIGKKFPMLLTNSGAYSTIADQADFAWDSFILPEAQNIMGSSGHLWAVPADAPNPDLAYEWIDITLSEEVQNEIGKLGGLPLAGDPSVIEDEKLRAFTETFDSLKEDKMSYYADYPVPGFIPTIQAGMQGIANGTTSAEDFLADMQTFYDDGKETVLGG</sequence>
<dbReference type="InterPro" id="IPR006059">
    <property type="entry name" value="SBP"/>
</dbReference>
<dbReference type="SUPFAM" id="SSF53850">
    <property type="entry name" value="Periplasmic binding protein-like II"/>
    <property type="match status" value="1"/>
</dbReference>
<dbReference type="Proteomes" id="UP001164305">
    <property type="component" value="Chromosome"/>
</dbReference>
<dbReference type="PANTHER" id="PTHR43649">
    <property type="entry name" value="ARABINOSE-BINDING PROTEIN-RELATED"/>
    <property type="match status" value="1"/>
</dbReference>
<evidence type="ECO:0000256" key="1">
    <source>
        <dbReference type="ARBA" id="ARBA00004196"/>
    </source>
</evidence>
<evidence type="ECO:0000256" key="5">
    <source>
        <dbReference type="SAM" id="SignalP"/>
    </source>
</evidence>
<dbReference type="Gene3D" id="3.40.190.10">
    <property type="entry name" value="Periplasmic binding protein-like II"/>
    <property type="match status" value="1"/>
</dbReference>
<dbReference type="InterPro" id="IPR006311">
    <property type="entry name" value="TAT_signal"/>
</dbReference>